<name>A0A8R1DWE2_CAEJA</name>
<dbReference type="GO" id="GO:0004252">
    <property type="term" value="F:serine-type endopeptidase activity"/>
    <property type="evidence" value="ECO:0007669"/>
    <property type="project" value="InterPro"/>
</dbReference>
<dbReference type="InterPro" id="IPR019756">
    <property type="entry name" value="Pept_S26A_signal_pept_1_Ser-AS"/>
</dbReference>
<evidence type="ECO:0000256" key="8">
    <source>
        <dbReference type="ARBA" id="ARBA00022801"/>
    </source>
</evidence>
<dbReference type="PANTHER" id="PTHR46041:SF2">
    <property type="entry name" value="MITOCHONDRIAL INNER MEMBRANE PROTEASE SUBUNIT 2"/>
    <property type="match status" value="1"/>
</dbReference>
<dbReference type="InterPro" id="IPR019533">
    <property type="entry name" value="Peptidase_S26"/>
</dbReference>
<evidence type="ECO:0000256" key="12">
    <source>
        <dbReference type="PIRSR" id="PIRSR600223-1"/>
    </source>
</evidence>
<dbReference type="PRINTS" id="PR00727">
    <property type="entry name" value="LEADERPTASE"/>
</dbReference>
<dbReference type="GO" id="GO:0006627">
    <property type="term" value="P:protein processing involved in protein targeting to mitochondrion"/>
    <property type="evidence" value="ECO:0007669"/>
    <property type="project" value="InterPro"/>
</dbReference>
<dbReference type="InterPro" id="IPR036286">
    <property type="entry name" value="LexA/Signal_pep-like_sf"/>
</dbReference>
<reference evidence="15" key="1">
    <citation type="submission" date="2010-08" db="EMBL/GenBank/DDBJ databases">
        <authorList>
            <consortium name="Caenorhabditis japonica Sequencing Consortium"/>
            <person name="Wilson R.K."/>
        </authorList>
    </citation>
    <scope>NUCLEOTIDE SEQUENCE [LARGE SCALE GENOMIC DNA]</scope>
    <source>
        <strain evidence="15">DF5081</strain>
    </source>
</reference>
<protein>
    <recommendedName>
        <fullName evidence="4">Mitochondrial inner membrane protease subunit 2</fullName>
    </recommendedName>
</protein>
<evidence type="ECO:0000256" key="2">
    <source>
        <dbReference type="ARBA" id="ARBA00007066"/>
    </source>
</evidence>
<evidence type="ECO:0000259" key="13">
    <source>
        <dbReference type="Pfam" id="PF10502"/>
    </source>
</evidence>
<keyword evidence="10" id="KW-0496">Mitochondrion</keyword>
<organism evidence="14 15">
    <name type="scientific">Caenorhabditis japonica</name>
    <dbReference type="NCBI Taxonomy" id="281687"/>
    <lineage>
        <taxon>Eukaryota</taxon>
        <taxon>Metazoa</taxon>
        <taxon>Ecdysozoa</taxon>
        <taxon>Nematoda</taxon>
        <taxon>Chromadorea</taxon>
        <taxon>Rhabditida</taxon>
        <taxon>Rhabditina</taxon>
        <taxon>Rhabditomorpha</taxon>
        <taxon>Rhabditoidea</taxon>
        <taxon>Rhabditidae</taxon>
        <taxon>Peloderinae</taxon>
        <taxon>Caenorhabditis</taxon>
    </lineage>
</organism>
<evidence type="ECO:0000256" key="11">
    <source>
        <dbReference type="ARBA" id="ARBA00023136"/>
    </source>
</evidence>
<keyword evidence="5" id="KW-0645">Protease</keyword>
<evidence type="ECO:0000256" key="4">
    <source>
        <dbReference type="ARBA" id="ARBA00013650"/>
    </source>
</evidence>
<dbReference type="SUPFAM" id="SSF51306">
    <property type="entry name" value="LexA/Signal peptidase"/>
    <property type="match status" value="1"/>
</dbReference>
<comment type="similarity">
    <text evidence="2">Belongs to the peptidase S26 family. IMP2 subfamily.</text>
</comment>
<feature type="domain" description="Peptidase S26" evidence="13">
    <location>
        <begin position="7"/>
        <end position="93"/>
    </location>
</feature>
<keyword evidence="6" id="KW-0812">Transmembrane</keyword>
<dbReference type="PANTHER" id="PTHR46041">
    <property type="entry name" value="MITOCHONDRIAL INNER MEMBRANE PROTEASE SUBUNIT 2"/>
    <property type="match status" value="1"/>
</dbReference>
<dbReference type="Proteomes" id="UP000005237">
    <property type="component" value="Unassembled WGS sequence"/>
</dbReference>
<dbReference type="GO" id="GO:0042720">
    <property type="term" value="C:mitochondrial inner membrane peptidase complex"/>
    <property type="evidence" value="ECO:0007669"/>
    <property type="project" value="InterPro"/>
</dbReference>
<accession>A0A8R1DWE2</accession>
<keyword evidence="7" id="KW-0999">Mitochondrion inner membrane</keyword>
<evidence type="ECO:0000256" key="5">
    <source>
        <dbReference type="ARBA" id="ARBA00022670"/>
    </source>
</evidence>
<dbReference type="Gene3D" id="2.10.109.10">
    <property type="entry name" value="Umud Fragment, subunit A"/>
    <property type="match status" value="1"/>
</dbReference>
<comment type="subcellular location">
    <subcellularLocation>
        <location evidence="1">Mitochondrion inner membrane</location>
        <topology evidence="1">Single-pass membrane protein</topology>
    </subcellularLocation>
</comment>
<evidence type="ECO:0000256" key="1">
    <source>
        <dbReference type="ARBA" id="ARBA00004434"/>
    </source>
</evidence>
<proteinExistence type="inferred from homology"/>
<comment type="subunit">
    <text evidence="3">Heterodimer of 2 subunits, IMMPL1 and IMMPL2.</text>
</comment>
<evidence type="ECO:0000313" key="14">
    <source>
        <dbReference type="EnsemblMetazoa" id="CJA13417.1"/>
    </source>
</evidence>
<keyword evidence="9" id="KW-1133">Transmembrane helix</keyword>
<dbReference type="CDD" id="cd06530">
    <property type="entry name" value="S26_SPase_I"/>
    <property type="match status" value="1"/>
</dbReference>
<keyword evidence="15" id="KW-1185">Reference proteome</keyword>
<keyword evidence="8" id="KW-0378">Hydrolase</keyword>
<evidence type="ECO:0000256" key="3">
    <source>
        <dbReference type="ARBA" id="ARBA00011805"/>
    </source>
</evidence>
<evidence type="ECO:0000256" key="7">
    <source>
        <dbReference type="ARBA" id="ARBA00022792"/>
    </source>
</evidence>
<dbReference type="EnsemblMetazoa" id="CJA13417.1">
    <property type="protein sequence ID" value="CJA13417.1"/>
    <property type="gene ID" value="WBGene00132621"/>
</dbReference>
<sequence length="150" mass="17231">MKFRQTLVKATVGTCALYTFFDIVGHPAQVVGSSMYPTLHGEDARWFKRDFVWLSTWSLYKCSPGTILTFISPRDPSSTYIKRITAVEGQIVRPERLQQLFTEIPKGHYWMEGDNPVNRNDSNVFGPVSSSLVKGRATHIIWPPNRWQRL</sequence>
<feature type="active site" evidence="12">
    <location>
        <position position="34"/>
    </location>
</feature>
<dbReference type="GO" id="GO:0006465">
    <property type="term" value="P:signal peptide processing"/>
    <property type="evidence" value="ECO:0007669"/>
    <property type="project" value="InterPro"/>
</dbReference>
<evidence type="ECO:0000256" key="10">
    <source>
        <dbReference type="ARBA" id="ARBA00023128"/>
    </source>
</evidence>
<evidence type="ECO:0000313" key="15">
    <source>
        <dbReference type="Proteomes" id="UP000005237"/>
    </source>
</evidence>
<dbReference type="InterPro" id="IPR037730">
    <property type="entry name" value="IMP2"/>
</dbReference>
<keyword evidence="11" id="KW-0472">Membrane</keyword>
<dbReference type="PROSITE" id="PS00501">
    <property type="entry name" value="SPASE_I_1"/>
    <property type="match status" value="1"/>
</dbReference>
<evidence type="ECO:0000256" key="9">
    <source>
        <dbReference type="ARBA" id="ARBA00022989"/>
    </source>
</evidence>
<reference evidence="14" key="2">
    <citation type="submission" date="2022-06" db="UniProtKB">
        <authorList>
            <consortium name="EnsemblMetazoa"/>
        </authorList>
    </citation>
    <scope>IDENTIFICATION</scope>
    <source>
        <strain evidence="14">DF5081</strain>
    </source>
</reference>
<dbReference type="InterPro" id="IPR000223">
    <property type="entry name" value="Pept_S26A_signal_pept_1"/>
</dbReference>
<feature type="domain" description="Peptidase S26" evidence="13">
    <location>
        <begin position="102"/>
        <end position="142"/>
    </location>
</feature>
<dbReference type="Pfam" id="PF10502">
    <property type="entry name" value="Peptidase_S26"/>
    <property type="match status" value="2"/>
</dbReference>
<evidence type="ECO:0000256" key="6">
    <source>
        <dbReference type="ARBA" id="ARBA00022692"/>
    </source>
</evidence>
<dbReference type="AlphaFoldDB" id="A0A8R1DWE2"/>
<feature type="active site" evidence="12">
    <location>
        <position position="82"/>
    </location>
</feature>